<dbReference type="SUPFAM" id="SSF56784">
    <property type="entry name" value="HAD-like"/>
    <property type="match status" value="1"/>
</dbReference>
<evidence type="ECO:0000313" key="6">
    <source>
        <dbReference type="Proteomes" id="UP000001933"/>
    </source>
</evidence>
<evidence type="ECO:0000256" key="2">
    <source>
        <dbReference type="ARBA" id="ARBA00008770"/>
    </source>
</evidence>
<dbReference type="EC" id="3.1.3.12" evidence="4"/>
<keyword evidence="3 4" id="KW-0378">Hydrolase</keyword>
<dbReference type="PANTHER" id="PTHR43768:SF56">
    <property type="entry name" value="TREHALOSE-PHOSPHATE PHOSPHATASE 9-RELATED"/>
    <property type="match status" value="1"/>
</dbReference>
<dbReference type="eggNOG" id="COG1877">
    <property type="taxonomic scope" value="Bacteria"/>
</dbReference>
<dbReference type="GO" id="GO:0004805">
    <property type="term" value="F:trehalose-phosphatase activity"/>
    <property type="evidence" value="ECO:0007669"/>
    <property type="project" value="UniProtKB-EC"/>
</dbReference>
<gene>
    <name evidence="5" type="ORF">SYN_02627</name>
</gene>
<organism evidence="5 6">
    <name type="scientific">Syntrophus aciditrophicus (strain SB)</name>
    <dbReference type="NCBI Taxonomy" id="56780"/>
    <lineage>
        <taxon>Bacteria</taxon>
        <taxon>Pseudomonadati</taxon>
        <taxon>Thermodesulfobacteriota</taxon>
        <taxon>Syntrophia</taxon>
        <taxon>Syntrophales</taxon>
        <taxon>Syntrophaceae</taxon>
        <taxon>Syntrophus</taxon>
    </lineage>
</organism>
<comment type="cofactor">
    <cofactor evidence="4">
        <name>Mg(2+)</name>
        <dbReference type="ChEBI" id="CHEBI:18420"/>
    </cofactor>
</comment>
<dbReference type="InterPro" id="IPR006379">
    <property type="entry name" value="HAD-SF_hydro_IIB"/>
</dbReference>
<keyword evidence="6" id="KW-1185">Reference proteome</keyword>
<dbReference type="KEGG" id="sat:SYN_02627"/>
<dbReference type="InterPro" id="IPR003337">
    <property type="entry name" value="Trehalose_PPase"/>
</dbReference>
<dbReference type="InterPro" id="IPR023214">
    <property type="entry name" value="HAD_sf"/>
</dbReference>
<dbReference type="PANTHER" id="PTHR43768">
    <property type="entry name" value="TREHALOSE 6-PHOSPHATE PHOSPHATASE"/>
    <property type="match status" value="1"/>
</dbReference>
<keyword evidence="4" id="KW-0479">Metal-binding</keyword>
<protein>
    <recommendedName>
        <fullName evidence="4">Trehalose 6-phosphate phosphatase</fullName>
        <ecNumber evidence="4">3.1.3.12</ecNumber>
    </recommendedName>
</protein>
<dbReference type="RefSeq" id="WP_011418714.1">
    <property type="nucleotide sequence ID" value="NC_007759.1"/>
</dbReference>
<comment type="similarity">
    <text evidence="2 4">Belongs to the trehalose phosphatase family.</text>
</comment>
<comment type="catalytic activity">
    <reaction evidence="4">
        <text>alpha,alpha-trehalose 6-phosphate + H2O = alpha,alpha-trehalose + phosphate</text>
        <dbReference type="Rhea" id="RHEA:23420"/>
        <dbReference type="ChEBI" id="CHEBI:15377"/>
        <dbReference type="ChEBI" id="CHEBI:16551"/>
        <dbReference type="ChEBI" id="CHEBI:43474"/>
        <dbReference type="ChEBI" id="CHEBI:58429"/>
        <dbReference type="EC" id="3.1.3.12"/>
    </reaction>
</comment>
<dbReference type="HOGENOM" id="CLU_037265_4_1_7"/>
<dbReference type="FunCoup" id="Q2LX87">
    <property type="interactions" value="48"/>
</dbReference>
<dbReference type="NCBIfam" id="TIGR01484">
    <property type="entry name" value="HAD-SF-IIB"/>
    <property type="match status" value="1"/>
</dbReference>
<evidence type="ECO:0000256" key="3">
    <source>
        <dbReference type="ARBA" id="ARBA00022801"/>
    </source>
</evidence>
<dbReference type="AlphaFoldDB" id="Q2LX87"/>
<proteinExistence type="inferred from homology"/>
<dbReference type="EMBL" id="CP000252">
    <property type="protein sequence ID" value="ABC78697.1"/>
    <property type="molecule type" value="Genomic_DNA"/>
</dbReference>
<dbReference type="GO" id="GO:0046872">
    <property type="term" value="F:metal ion binding"/>
    <property type="evidence" value="ECO:0007669"/>
    <property type="project" value="UniProtKB-KW"/>
</dbReference>
<comment type="function">
    <text evidence="4">Removes the phosphate from trehalose 6-phosphate to produce free trehalose.</text>
</comment>
<dbReference type="Gene3D" id="3.40.50.1000">
    <property type="entry name" value="HAD superfamily/HAD-like"/>
    <property type="match status" value="2"/>
</dbReference>
<dbReference type="STRING" id="56780.SYN_02627"/>
<dbReference type="InParanoid" id="Q2LX87"/>
<comment type="pathway">
    <text evidence="1 4">Glycan biosynthesis; trehalose biosynthesis.</text>
</comment>
<dbReference type="InterPro" id="IPR036412">
    <property type="entry name" value="HAD-like_sf"/>
</dbReference>
<name>Q2LX87_SYNAS</name>
<evidence type="ECO:0000313" key="5">
    <source>
        <dbReference type="EMBL" id="ABC78697.1"/>
    </source>
</evidence>
<sequence length="277" mass="30387">MNTVPVFPIAIGGVPEFWGKLRSARVGFLALDYDGTVAPFHVSRMMARPMAGIPELIVQIRDRTNGAVAVISGRPLSELTRLLDIPGIMMVGSHGYEFRYPDGTLETRKPLYVQREGLYRALDTGFRRGLISRLEAKIAALALHTRGQPENEALSMEGWAMENWTPIALAHNLEVRRFNGGVELRCPGMDKGSALQIILSRQPDDAFSVYIGDDETDEDAFRFLKGRGIGIRVGHPDAPTSASGFLPDIQAVKDFLRGWAALAPEGLSGGVTWKREG</sequence>
<dbReference type="NCBIfam" id="TIGR00685">
    <property type="entry name" value="T6PP"/>
    <property type="match status" value="1"/>
</dbReference>
<dbReference type="UniPathway" id="UPA00299"/>
<dbReference type="OrthoDB" id="414934at2"/>
<dbReference type="Pfam" id="PF02358">
    <property type="entry name" value="Trehalose_PPase"/>
    <property type="match status" value="1"/>
</dbReference>
<keyword evidence="4" id="KW-0460">Magnesium</keyword>
<accession>Q2LX87</accession>
<dbReference type="GO" id="GO:0005992">
    <property type="term" value="P:trehalose biosynthetic process"/>
    <property type="evidence" value="ECO:0007669"/>
    <property type="project" value="UniProtKB-UniPathway"/>
</dbReference>
<dbReference type="Proteomes" id="UP000001933">
    <property type="component" value="Chromosome"/>
</dbReference>
<evidence type="ECO:0000256" key="4">
    <source>
        <dbReference type="RuleBase" id="RU361117"/>
    </source>
</evidence>
<reference evidence="5 6" key="1">
    <citation type="journal article" date="2007" name="Proc. Natl. Acad. Sci. U.S.A.">
        <title>The genome of Syntrophus aciditrophicus: life at the thermodynamic limit of microbial growth.</title>
        <authorList>
            <person name="McInerney M.J."/>
            <person name="Rohlin L."/>
            <person name="Mouttaki H."/>
            <person name="Kim U."/>
            <person name="Krupp R.S."/>
            <person name="Rios-Hernandez L."/>
            <person name="Sieber J."/>
            <person name="Struchtemeyer C.G."/>
            <person name="Bhattacharyya A."/>
            <person name="Campbell J.W."/>
            <person name="Gunsalus R.P."/>
        </authorList>
    </citation>
    <scope>NUCLEOTIDE SEQUENCE [LARGE SCALE GENOMIC DNA]</scope>
    <source>
        <strain evidence="5 6">SB</strain>
    </source>
</reference>
<dbReference type="InterPro" id="IPR044651">
    <property type="entry name" value="OTSB-like"/>
</dbReference>
<evidence type="ECO:0000256" key="1">
    <source>
        <dbReference type="ARBA" id="ARBA00005199"/>
    </source>
</evidence>